<feature type="transmembrane region" description="Helical" evidence="8">
    <location>
        <begin position="515"/>
        <end position="533"/>
    </location>
</feature>
<evidence type="ECO:0000256" key="6">
    <source>
        <dbReference type="ARBA" id="ARBA00038076"/>
    </source>
</evidence>
<keyword evidence="4 8" id="KW-1133">Transmembrane helix</keyword>
<organism evidence="10 11">
    <name type="scientific">Lacticaseibacillus paracasei subsp. paracasei CNCM I-4270</name>
    <dbReference type="NCBI Taxonomy" id="1256202"/>
    <lineage>
        <taxon>Bacteria</taxon>
        <taxon>Bacillati</taxon>
        <taxon>Bacillota</taxon>
        <taxon>Bacilli</taxon>
        <taxon>Lactobacillales</taxon>
        <taxon>Lactobacillaceae</taxon>
        <taxon>Lacticaseibacillus</taxon>
    </lineage>
</organism>
<feature type="non-terminal residue" evidence="10">
    <location>
        <position position="1"/>
    </location>
</feature>
<dbReference type="GO" id="GO:0022857">
    <property type="term" value="F:transmembrane transporter activity"/>
    <property type="evidence" value="ECO:0007669"/>
    <property type="project" value="TreeGrafter"/>
</dbReference>
<feature type="transmembrane region" description="Helical" evidence="8">
    <location>
        <begin position="42"/>
        <end position="65"/>
    </location>
</feature>
<gene>
    <name evidence="10" type="ORF">Lpp77_08377</name>
</gene>
<comment type="subcellular location">
    <subcellularLocation>
        <location evidence="1">Cell membrane</location>
        <topology evidence="1">Multi-pass membrane protein</topology>
    </subcellularLocation>
</comment>
<feature type="transmembrane region" description="Helical" evidence="8">
    <location>
        <begin position="416"/>
        <end position="442"/>
    </location>
</feature>
<name>A0A8E0IK20_LACPA</name>
<feature type="domain" description="ABC3 transporter permease C-terminal" evidence="9">
    <location>
        <begin position="426"/>
        <end position="544"/>
    </location>
</feature>
<evidence type="ECO:0000256" key="7">
    <source>
        <dbReference type="SAM" id="MobiDB-lite"/>
    </source>
</evidence>
<evidence type="ECO:0000313" key="11">
    <source>
        <dbReference type="Proteomes" id="UP000014249"/>
    </source>
</evidence>
<accession>A0A8E0IK20</accession>
<dbReference type="InterPro" id="IPR050250">
    <property type="entry name" value="Macrolide_Exporter_MacB"/>
</dbReference>
<reference evidence="10 11" key="1">
    <citation type="journal article" date="2013" name="PLoS ONE">
        <title>Lactobacillus paracasei comparative genomics: towards species pan-genome definition and exploitation of diversity.</title>
        <authorList>
            <person name="Smokvina T."/>
            <person name="Wels M."/>
            <person name="Polka J."/>
            <person name="Chervaux C."/>
            <person name="Brisse S."/>
            <person name="Boekhorst J."/>
            <person name="van Hylckama Vlieg J.E."/>
            <person name="Siezen R.J."/>
        </authorList>
    </citation>
    <scope>NUCLEOTIDE SEQUENCE [LARGE SCALE GENOMIC DNA]</scope>
    <source>
        <strain evidence="10 11">CNCM I-4270</strain>
    </source>
</reference>
<dbReference type="Proteomes" id="UP000014249">
    <property type="component" value="Unassembled WGS sequence"/>
</dbReference>
<evidence type="ECO:0000256" key="3">
    <source>
        <dbReference type="ARBA" id="ARBA00022692"/>
    </source>
</evidence>
<proteinExistence type="inferred from homology"/>
<dbReference type="GO" id="GO:0005886">
    <property type="term" value="C:plasma membrane"/>
    <property type="evidence" value="ECO:0007669"/>
    <property type="project" value="UniProtKB-SubCell"/>
</dbReference>
<feature type="region of interest" description="Disordered" evidence="7">
    <location>
        <begin position="168"/>
        <end position="189"/>
    </location>
</feature>
<dbReference type="Pfam" id="PF02687">
    <property type="entry name" value="FtsX"/>
    <property type="match status" value="1"/>
</dbReference>
<evidence type="ECO:0000313" key="10">
    <source>
        <dbReference type="EMBL" id="EPC53802.1"/>
    </source>
</evidence>
<keyword evidence="2" id="KW-1003">Cell membrane</keyword>
<evidence type="ECO:0000256" key="4">
    <source>
        <dbReference type="ARBA" id="ARBA00022989"/>
    </source>
</evidence>
<dbReference type="InterPro" id="IPR003838">
    <property type="entry name" value="ABC3_permease_C"/>
</dbReference>
<protein>
    <submittedName>
        <fullName evidence="10">ABC-type antimicrobial peptide transport system,ATPase component</fullName>
    </submittedName>
</protein>
<evidence type="ECO:0000256" key="8">
    <source>
        <dbReference type="SAM" id="Phobius"/>
    </source>
</evidence>
<keyword evidence="3 8" id="KW-0812">Transmembrane</keyword>
<evidence type="ECO:0000256" key="2">
    <source>
        <dbReference type="ARBA" id="ARBA00022475"/>
    </source>
</evidence>
<dbReference type="PANTHER" id="PTHR30572:SF4">
    <property type="entry name" value="ABC TRANSPORTER PERMEASE YTRF"/>
    <property type="match status" value="1"/>
</dbReference>
<evidence type="ECO:0000259" key="9">
    <source>
        <dbReference type="Pfam" id="PF02687"/>
    </source>
</evidence>
<feature type="transmembrane region" description="Helical" evidence="8">
    <location>
        <begin position="473"/>
        <end position="495"/>
    </location>
</feature>
<dbReference type="AlphaFoldDB" id="A0A8E0IK20"/>
<comment type="caution">
    <text evidence="10">The sequence shown here is derived from an EMBL/GenBank/DDBJ whole genome shotgun (WGS) entry which is preliminary data.</text>
</comment>
<keyword evidence="5 8" id="KW-0472">Membrane</keyword>
<evidence type="ECO:0000256" key="5">
    <source>
        <dbReference type="ARBA" id="ARBA00023136"/>
    </source>
</evidence>
<dbReference type="EMBL" id="ANJX01000234">
    <property type="protein sequence ID" value="EPC53802.1"/>
    <property type="molecule type" value="Genomic_DNA"/>
</dbReference>
<dbReference type="PANTHER" id="PTHR30572">
    <property type="entry name" value="MEMBRANE COMPONENT OF TRANSPORTER-RELATED"/>
    <property type="match status" value="1"/>
</dbReference>
<comment type="similarity">
    <text evidence="6">Belongs to the ABC-4 integral membrane protein family.</text>
</comment>
<sequence>DSRPFKDEEKTASFDLHRTKMSYFTALKLSFTNIMTKKGRTFLTAFASSIGIIGIAVVLALSSGFQKQIDNTQAETLAQFPITISTNATSLTAGAADNTKTSTFKTTSTVVAKQSASDKAQHTNKLNQKYIDYVNGISKKLTDNIGYTYGTGMNLLRDVNGTIKPVQFSTAKPSSNQTQRGLASASSSVYPVDREGGTSYLKKNYEVVAGSYPKHDGDVILIVDRDNSTNINALKNLGFDVKDGQKVKFNQIVGTKIKAISNNAYYQNVAGNVYVPTKDYANAYKQNDNRELTVAGVLRTRSKTSDGLLSQGFAYSDRLTKDLVALNKDSDVVKAQRASDVNIFTNQSVDKATKDQLITALGGSETPTQITIYPTSFKDKDKILSYLDKFNRGKKKADQVVYTDLAGTISSMTGGIMSAITIVLVAFAGISLVTSMIMIAILTYTSVLERTKEIGVLKALGARRKDITRVFDAETIILGVSSGILGIIIAWLLTFPINAILYSMTELPNVAQLNPIHAVILILISTILTVLGGHIPARMAANKDAAIALRAD</sequence>
<evidence type="ECO:0000256" key="1">
    <source>
        <dbReference type="ARBA" id="ARBA00004651"/>
    </source>
</evidence>